<dbReference type="InterPro" id="IPR029058">
    <property type="entry name" value="AB_hydrolase_fold"/>
</dbReference>
<protein>
    <submittedName>
        <fullName evidence="2">Hydrolase</fullName>
    </submittedName>
</protein>
<dbReference type="GO" id="GO:0016787">
    <property type="term" value="F:hydrolase activity"/>
    <property type="evidence" value="ECO:0007669"/>
    <property type="project" value="UniProtKB-KW"/>
</dbReference>
<dbReference type="OrthoDB" id="9787933at2"/>
<feature type="domain" description="Dienelactone hydrolase" evidence="1">
    <location>
        <begin position="17"/>
        <end position="238"/>
    </location>
</feature>
<dbReference type="InterPro" id="IPR002925">
    <property type="entry name" value="Dienelactn_hydro"/>
</dbReference>
<dbReference type="InterPro" id="IPR051049">
    <property type="entry name" value="Dienelactone_hydrolase-like"/>
</dbReference>
<evidence type="ECO:0000313" key="3">
    <source>
        <dbReference type="Proteomes" id="UP000050863"/>
    </source>
</evidence>
<comment type="caution">
    <text evidence="2">The sequence shown here is derived from an EMBL/GenBank/DDBJ whole genome shotgun (WGS) entry which is preliminary data.</text>
</comment>
<dbReference type="EMBL" id="LLXZ01000087">
    <property type="protein sequence ID" value="KRR08351.1"/>
    <property type="molecule type" value="Genomic_DNA"/>
</dbReference>
<keyword evidence="3" id="KW-1185">Reference proteome</keyword>
<dbReference type="RefSeq" id="WP_057835830.1">
    <property type="nucleotide sequence ID" value="NZ_LLXZ01000087.1"/>
</dbReference>
<dbReference type="PANTHER" id="PTHR46623">
    <property type="entry name" value="CARBOXYMETHYLENEBUTENOLIDASE-RELATED"/>
    <property type="match status" value="1"/>
</dbReference>
<gene>
    <name evidence="2" type="ORF">CQ12_20255</name>
</gene>
<organism evidence="2 3">
    <name type="scientific">Bradyrhizobium jicamae</name>
    <dbReference type="NCBI Taxonomy" id="280332"/>
    <lineage>
        <taxon>Bacteria</taxon>
        <taxon>Pseudomonadati</taxon>
        <taxon>Pseudomonadota</taxon>
        <taxon>Alphaproteobacteria</taxon>
        <taxon>Hyphomicrobiales</taxon>
        <taxon>Nitrobacteraceae</taxon>
        <taxon>Bradyrhizobium</taxon>
    </lineage>
</organism>
<dbReference type="STRING" id="280332.CQ12_20255"/>
<dbReference type="PANTHER" id="PTHR46623:SF10">
    <property type="entry name" value="CARBOXYMETHYLENEBUTENOLIDASE HOMOLOG"/>
    <property type="match status" value="1"/>
</dbReference>
<proteinExistence type="predicted"/>
<dbReference type="SUPFAM" id="SSF53474">
    <property type="entry name" value="alpha/beta-Hydrolases"/>
    <property type="match status" value="1"/>
</dbReference>
<accession>A0A0R3LRK0</accession>
<sequence>MIDQQIDIATKDGKTTTFITHPERGGPFPVIIFYMDAPAIREELRDMARRLGTSGYYVMLPNLYYRSGVMELGPIPPDPEAPERKRMFSYMNSINIPMVMEDTKALLAFAETQEAANTKIVGTVGYCMSGRYAVNAATQFPDRVKAAASIYGTHLATDQADSPHLAASKTKAELYFACAETDIYAPQEIIDKLKQAMQGTKNEVEIFPDTHHGFAFPKRPVYHRDAAERHWERLLALYHRNLAQ</sequence>
<evidence type="ECO:0000313" key="2">
    <source>
        <dbReference type="EMBL" id="KRR08351.1"/>
    </source>
</evidence>
<reference evidence="2 3" key="1">
    <citation type="submission" date="2014-03" db="EMBL/GenBank/DDBJ databases">
        <title>Bradyrhizobium valentinum sp. nov., isolated from effective nodules of Lupinus mariae-josephae, a lupine endemic of basic-lime soils in Eastern Spain.</title>
        <authorList>
            <person name="Duran D."/>
            <person name="Rey L."/>
            <person name="Navarro A."/>
            <person name="Busquets A."/>
            <person name="Imperial J."/>
            <person name="Ruiz-Argueso T."/>
        </authorList>
    </citation>
    <scope>NUCLEOTIDE SEQUENCE [LARGE SCALE GENOMIC DNA]</scope>
    <source>
        <strain evidence="2 3">PAC68</strain>
    </source>
</reference>
<evidence type="ECO:0000259" key="1">
    <source>
        <dbReference type="Pfam" id="PF01738"/>
    </source>
</evidence>
<dbReference type="Pfam" id="PF01738">
    <property type="entry name" value="DLH"/>
    <property type="match status" value="1"/>
</dbReference>
<name>A0A0R3LRK0_9BRAD</name>
<dbReference type="AlphaFoldDB" id="A0A0R3LRK0"/>
<dbReference type="Gene3D" id="3.40.50.1820">
    <property type="entry name" value="alpha/beta hydrolase"/>
    <property type="match status" value="1"/>
</dbReference>
<keyword evidence="2" id="KW-0378">Hydrolase</keyword>
<dbReference type="Proteomes" id="UP000050863">
    <property type="component" value="Unassembled WGS sequence"/>
</dbReference>